<feature type="compositionally biased region" description="Polar residues" evidence="1">
    <location>
        <begin position="230"/>
        <end position="245"/>
    </location>
</feature>
<accession>A0AAN6JKM2</accession>
<protein>
    <submittedName>
        <fullName evidence="2">Uncharacterized protein</fullName>
    </submittedName>
</protein>
<feature type="region of interest" description="Disordered" evidence="1">
    <location>
        <begin position="75"/>
        <end position="208"/>
    </location>
</feature>
<evidence type="ECO:0000313" key="3">
    <source>
        <dbReference type="Proteomes" id="UP001176521"/>
    </source>
</evidence>
<feature type="compositionally biased region" description="Low complexity" evidence="1">
    <location>
        <begin position="150"/>
        <end position="207"/>
    </location>
</feature>
<feature type="compositionally biased region" description="Low complexity" evidence="1">
    <location>
        <begin position="275"/>
        <end position="284"/>
    </location>
</feature>
<gene>
    <name evidence="2" type="ORF">OC842_003219</name>
</gene>
<evidence type="ECO:0000313" key="2">
    <source>
        <dbReference type="EMBL" id="KAK0532702.1"/>
    </source>
</evidence>
<keyword evidence="3" id="KW-1185">Reference proteome</keyword>
<dbReference type="AlphaFoldDB" id="A0AAN6JKM2"/>
<feature type="compositionally biased region" description="Polar residues" evidence="1">
    <location>
        <begin position="122"/>
        <end position="136"/>
    </location>
</feature>
<evidence type="ECO:0000256" key="1">
    <source>
        <dbReference type="SAM" id="MobiDB-lite"/>
    </source>
</evidence>
<sequence>MPPTTRRMGRAPRGTDEDGGAGNSSVNPSSDSSSPARVGTASLSGGAASSSSTSAQDTVLGRLFLEPNGILSAPRAEAEAAAASGLGAASSSADSGAGPTSSSSPSAAARPSASSSRATRSNVQPGVTWNFSTTPRTLYRGAMDIPPERSSASSSSTLPALQSGRTSSRSTATAPANSTSTSAGAASSHQGAQSSRRSRAQNGGRASNAIVLDDMQFYSDEQEEDDDFTVLSTSTPSVGQSRRAALQQSFQHFERSVEAFRAAANRPSHPHLRNGGPSTSSSAGSGSGFSPGSGTASVPRVEPPPVRNRSNFQIVDGIPAPPNRYRHRDRAVPFAGGAAFGAALDASARAVDAAQSVEEQALRRLGIYAPHPRYMGHEHRKLPDKFDTRWTHPHEAPSGFSNSIIEPPIELDADPGALPTGPLPDTTPICARCRYALQMGGEGDKKVWVLPCGHVIDGKCVRELSDPAWKKKATEAAAKPLQDGESKANGKARAISSEPEPPVSQKRTASMREAEDEEEGDTSKGSDDAGDSSNPPAWKRRMLDGDKATSGLAATLTRGSELDPIDPDVSSQSFEIIYSHKSAAPSSNGTAKAKGKATTVEAEEDDEPVVSGVKLQPVHFPCPVAGCGQLCFPKGDHDLSIIEMFL</sequence>
<name>A0AAN6JKM2_9BASI</name>
<reference evidence="2" key="1">
    <citation type="journal article" date="2023" name="PhytoFront">
        <title>Draft Genome Resources of Seven Strains of Tilletia horrida, Causal Agent of Kernel Smut of Rice.</title>
        <authorList>
            <person name="Khanal S."/>
            <person name="Antony Babu S."/>
            <person name="Zhou X.G."/>
        </authorList>
    </citation>
    <scope>NUCLEOTIDE SEQUENCE</scope>
    <source>
        <strain evidence="2">TX3</strain>
    </source>
</reference>
<feature type="region of interest" description="Disordered" evidence="1">
    <location>
        <begin position="583"/>
        <end position="608"/>
    </location>
</feature>
<feature type="compositionally biased region" description="Low complexity" evidence="1">
    <location>
        <begin position="23"/>
        <end position="55"/>
    </location>
</feature>
<dbReference type="Proteomes" id="UP001176521">
    <property type="component" value="Unassembled WGS sequence"/>
</dbReference>
<comment type="caution">
    <text evidence="2">The sequence shown here is derived from an EMBL/GenBank/DDBJ whole genome shotgun (WGS) entry which is preliminary data.</text>
</comment>
<feature type="region of interest" description="Disordered" evidence="1">
    <location>
        <begin position="221"/>
        <end position="245"/>
    </location>
</feature>
<organism evidence="2 3">
    <name type="scientific">Tilletia horrida</name>
    <dbReference type="NCBI Taxonomy" id="155126"/>
    <lineage>
        <taxon>Eukaryota</taxon>
        <taxon>Fungi</taxon>
        <taxon>Dikarya</taxon>
        <taxon>Basidiomycota</taxon>
        <taxon>Ustilaginomycotina</taxon>
        <taxon>Exobasidiomycetes</taxon>
        <taxon>Tilletiales</taxon>
        <taxon>Tilletiaceae</taxon>
        <taxon>Tilletia</taxon>
    </lineage>
</organism>
<feature type="region of interest" description="Disordered" evidence="1">
    <location>
        <begin position="265"/>
        <end position="324"/>
    </location>
</feature>
<feature type="compositionally biased region" description="Low complexity" evidence="1">
    <location>
        <begin position="75"/>
        <end position="121"/>
    </location>
</feature>
<feature type="region of interest" description="Disordered" evidence="1">
    <location>
        <begin position="473"/>
        <end position="544"/>
    </location>
</feature>
<proteinExistence type="predicted"/>
<dbReference type="EMBL" id="JAPDMQ010000154">
    <property type="protein sequence ID" value="KAK0532702.1"/>
    <property type="molecule type" value="Genomic_DNA"/>
</dbReference>
<feature type="region of interest" description="Disordered" evidence="1">
    <location>
        <begin position="1"/>
        <end position="55"/>
    </location>
</feature>